<dbReference type="PANTHER" id="PTHR45969:SF55">
    <property type="entry name" value="OS07G0686300 PROTEIN"/>
    <property type="match status" value="1"/>
</dbReference>
<keyword evidence="1" id="KW-0479">Metal-binding</keyword>
<dbReference type="Proteomes" id="UP001418222">
    <property type="component" value="Unassembled WGS sequence"/>
</dbReference>
<keyword evidence="3" id="KW-0862">Zinc</keyword>
<accession>A0AAP0FYV6</accession>
<dbReference type="PANTHER" id="PTHR45969">
    <property type="entry name" value="RING ZINC FINGER PROTEIN-RELATED"/>
    <property type="match status" value="1"/>
</dbReference>
<dbReference type="GO" id="GO:0008270">
    <property type="term" value="F:zinc ion binding"/>
    <property type="evidence" value="ECO:0007669"/>
    <property type="project" value="UniProtKB-KW"/>
</dbReference>
<organism evidence="6 7">
    <name type="scientific">Platanthera zijinensis</name>
    <dbReference type="NCBI Taxonomy" id="2320716"/>
    <lineage>
        <taxon>Eukaryota</taxon>
        <taxon>Viridiplantae</taxon>
        <taxon>Streptophyta</taxon>
        <taxon>Embryophyta</taxon>
        <taxon>Tracheophyta</taxon>
        <taxon>Spermatophyta</taxon>
        <taxon>Magnoliopsida</taxon>
        <taxon>Liliopsida</taxon>
        <taxon>Asparagales</taxon>
        <taxon>Orchidaceae</taxon>
        <taxon>Orchidoideae</taxon>
        <taxon>Orchideae</taxon>
        <taxon>Orchidinae</taxon>
        <taxon>Platanthera</taxon>
    </lineage>
</organism>
<keyword evidence="7" id="KW-1185">Reference proteome</keyword>
<evidence type="ECO:0000256" key="4">
    <source>
        <dbReference type="PROSITE-ProRule" id="PRU00175"/>
    </source>
</evidence>
<evidence type="ECO:0000256" key="2">
    <source>
        <dbReference type="ARBA" id="ARBA00022771"/>
    </source>
</evidence>
<keyword evidence="2 4" id="KW-0863">Zinc-finger</keyword>
<proteinExistence type="predicted"/>
<dbReference type="SMART" id="SM00184">
    <property type="entry name" value="RING"/>
    <property type="match status" value="1"/>
</dbReference>
<feature type="domain" description="RING-type" evidence="5">
    <location>
        <begin position="38"/>
        <end position="101"/>
    </location>
</feature>
<dbReference type="InterPro" id="IPR013083">
    <property type="entry name" value="Znf_RING/FYVE/PHD"/>
</dbReference>
<evidence type="ECO:0000259" key="5">
    <source>
        <dbReference type="PROSITE" id="PS50089"/>
    </source>
</evidence>
<dbReference type="Gene3D" id="3.30.40.10">
    <property type="entry name" value="Zinc/RING finger domain, C3HC4 (zinc finger)"/>
    <property type="match status" value="1"/>
</dbReference>
<name>A0AAP0FYV6_9ASPA</name>
<dbReference type="EMBL" id="JBBWWQ010000016">
    <property type="protein sequence ID" value="KAK8926233.1"/>
    <property type="molecule type" value="Genomic_DNA"/>
</dbReference>
<comment type="caution">
    <text evidence="6">The sequence shown here is derived from an EMBL/GenBank/DDBJ whole genome shotgun (WGS) entry which is preliminary data.</text>
</comment>
<dbReference type="GO" id="GO:0061630">
    <property type="term" value="F:ubiquitin protein ligase activity"/>
    <property type="evidence" value="ECO:0007669"/>
    <property type="project" value="TreeGrafter"/>
</dbReference>
<dbReference type="AlphaFoldDB" id="A0AAP0FYV6"/>
<dbReference type="InterPro" id="IPR001841">
    <property type="entry name" value="Znf_RING"/>
</dbReference>
<dbReference type="GO" id="GO:0016567">
    <property type="term" value="P:protein ubiquitination"/>
    <property type="evidence" value="ECO:0007669"/>
    <property type="project" value="TreeGrafter"/>
</dbReference>
<evidence type="ECO:0000256" key="3">
    <source>
        <dbReference type="ARBA" id="ARBA00022833"/>
    </source>
</evidence>
<dbReference type="PROSITE" id="PS50089">
    <property type="entry name" value="ZF_RING_2"/>
    <property type="match status" value="1"/>
</dbReference>
<dbReference type="SUPFAM" id="SSF57850">
    <property type="entry name" value="RING/U-box"/>
    <property type="match status" value="1"/>
</dbReference>
<sequence>MNSFYTMECKLLSFVRALFVSSEKKEEEEVSSGTAEYCVICLCKIERAGHEDHGITSGAVDIALRCGHVFHKHCFDGWVKIQRGKQAPAKAWTKTTCPLCRARIVGGGDVNGRIITSPGNSTDCIVISPFSSHSRIRDLCWISDGQSITLGSLQAEKVLSHLDNIVAGVRLHEALGGPHTLPGANHLYIISVN</sequence>
<protein>
    <recommendedName>
        <fullName evidence="5">RING-type domain-containing protein</fullName>
    </recommendedName>
</protein>
<evidence type="ECO:0000313" key="6">
    <source>
        <dbReference type="EMBL" id="KAK8926233.1"/>
    </source>
</evidence>
<evidence type="ECO:0000313" key="7">
    <source>
        <dbReference type="Proteomes" id="UP001418222"/>
    </source>
</evidence>
<evidence type="ECO:0000256" key="1">
    <source>
        <dbReference type="ARBA" id="ARBA00022723"/>
    </source>
</evidence>
<gene>
    <name evidence="6" type="ORF">KSP39_PZI018660</name>
</gene>
<reference evidence="6 7" key="1">
    <citation type="journal article" date="2022" name="Nat. Plants">
        <title>Genomes of leafy and leafless Platanthera orchids illuminate the evolution of mycoheterotrophy.</title>
        <authorList>
            <person name="Li M.H."/>
            <person name="Liu K.W."/>
            <person name="Li Z."/>
            <person name="Lu H.C."/>
            <person name="Ye Q.L."/>
            <person name="Zhang D."/>
            <person name="Wang J.Y."/>
            <person name="Li Y.F."/>
            <person name="Zhong Z.M."/>
            <person name="Liu X."/>
            <person name="Yu X."/>
            <person name="Liu D.K."/>
            <person name="Tu X.D."/>
            <person name="Liu B."/>
            <person name="Hao Y."/>
            <person name="Liao X.Y."/>
            <person name="Jiang Y.T."/>
            <person name="Sun W.H."/>
            <person name="Chen J."/>
            <person name="Chen Y.Q."/>
            <person name="Ai Y."/>
            <person name="Zhai J.W."/>
            <person name="Wu S.S."/>
            <person name="Zhou Z."/>
            <person name="Hsiao Y.Y."/>
            <person name="Wu W.L."/>
            <person name="Chen Y.Y."/>
            <person name="Lin Y.F."/>
            <person name="Hsu J.L."/>
            <person name="Li C.Y."/>
            <person name="Wang Z.W."/>
            <person name="Zhao X."/>
            <person name="Zhong W.Y."/>
            <person name="Ma X.K."/>
            <person name="Ma L."/>
            <person name="Huang J."/>
            <person name="Chen G.Z."/>
            <person name="Huang M.Z."/>
            <person name="Huang L."/>
            <person name="Peng D.H."/>
            <person name="Luo Y.B."/>
            <person name="Zou S.Q."/>
            <person name="Chen S.P."/>
            <person name="Lan S."/>
            <person name="Tsai W.C."/>
            <person name="Van de Peer Y."/>
            <person name="Liu Z.J."/>
        </authorList>
    </citation>
    <scope>NUCLEOTIDE SEQUENCE [LARGE SCALE GENOMIC DNA]</scope>
    <source>
        <strain evidence="6">Lor287</strain>
    </source>
</reference>